<dbReference type="GO" id="GO:0016989">
    <property type="term" value="F:sigma factor antagonist activity"/>
    <property type="evidence" value="ECO:0007669"/>
    <property type="project" value="TreeGrafter"/>
</dbReference>
<evidence type="ECO:0000313" key="3">
    <source>
        <dbReference type="EMBL" id="XBH19546.1"/>
    </source>
</evidence>
<name>A0AAU7DS23_9BACT</name>
<proteinExistence type="predicted"/>
<organism evidence="3">
    <name type="scientific">Telmatobacter sp. DSM 110680</name>
    <dbReference type="NCBI Taxonomy" id="3036704"/>
    <lineage>
        <taxon>Bacteria</taxon>
        <taxon>Pseudomonadati</taxon>
        <taxon>Acidobacteriota</taxon>
        <taxon>Terriglobia</taxon>
        <taxon>Terriglobales</taxon>
        <taxon>Acidobacteriaceae</taxon>
        <taxon>Telmatobacter</taxon>
    </lineage>
</organism>
<dbReference type="AlphaFoldDB" id="A0AAU7DS23"/>
<dbReference type="EMBL" id="CP121196">
    <property type="protein sequence ID" value="XBH19546.1"/>
    <property type="molecule type" value="Genomic_DNA"/>
</dbReference>
<dbReference type="InterPro" id="IPR027383">
    <property type="entry name" value="Znf_put"/>
</dbReference>
<dbReference type="PANTHER" id="PTHR30273">
    <property type="entry name" value="PERIPLASMIC SIGNAL SENSOR AND SIGMA FACTOR ACTIVATOR FECR-RELATED"/>
    <property type="match status" value="1"/>
</dbReference>
<dbReference type="Gene3D" id="2.60.120.1440">
    <property type="match status" value="1"/>
</dbReference>
<reference evidence="3" key="1">
    <citation type="submission" date="2023-03" db="EMBL/GenBank/DDBJ databases">
        <title>Edaphobacter sp.</title>
        <authorList>
            <person name="Huber K.J."/>
            <person name="Papendorf J."/>
            <person name="Pilke C."/>
            <person name="Bunk B."/>
            <person name="Sproeer C."/>
            <person name="Pester M."/>
        </authorList>
    </citation>
    <scope>NUCLEOTIDE SEQUENCE</scope>
    <source>
        <strain evidence="3">DSM 110680</strain>
    </source>
</reference>
<evidence type="ECO:0000259" key="1">
    <source>
        <dbReference type="Pfam" id="PF04773"/>
    </source>
</evidence>
<dbReference type="PANTHER" id="PTHR30273:SF2">
    <property type="entry name" value="PROTEIN FECR"/>
    <property type="match status" value="1"/>
</dbReference>
<dbReference type="InterPro" id="IPR012373">
    <property type="entry name" value="Ferrdict_sens_TM"/>
</dbReference>
<dbReference type="InterPro" id="IPR006860">
    <property type="entry name" value="FecR"/>
</dbReference>
<gene>
    <name evidence="3" type="ORF">P8935_09545</name>
</gene>
<dbReference type="RefSeq" id="WP_348264765.1">
    <property type="nucleotide sequence ID" value="NZ_CP121196.1"/>
</dbReference>
<dbReference type="Pfam" id="PF04773">
    <property type="entry name" value="FecR"/>
    <property type="match status" value="1"/>
</dbReference>
<evidence type="ECO:0000259" key="2">
    <source>
        <dbReference type="Pfam" id="PF13490"/>
    </source>
</evidence>
<accession>A0AAU7DS23</accession>
<feature type="domain" description="FecR protein" evidence="1">
    <location>
        <begin position="173"/>
        <end position="265"/>
    </location>
</feature>
<protein>
    <submittedName>
        <fullName evidence="3">FecR domain-containing protein</fullName>
    </submittedName>
</protein>
<dbReference type="Pfam" id="PF13490">
    <property type="entry name" value="zf-HC2"/>
    <property type="match status" value="1"/>
</dbReference>
<feature type="domain" description="Putative zinc-finger" evidence="2">
    <location>
        <begin position="49"/>
        <end position="82"/>
    </location>
</feature>
<sequence length="857" mass="91187">MKNQEEMLDQAIKSMREAEPEAGEISASAEKVAGRLGIAFANDATIESCEDVQPLFGAYRAGTLSENRSVLVKAHLRECGVCLRRFHSGSGAVDWSTPKLMPARTHAVRPWAMGWAMAASLALAAAGTFMYKAYWQVPQGVRAEVQSIDGSASLISDSGSRVLAVGAELKEGDQLRTSGGSHAVLRLSDGSTVELNERSAVSVGARGRNMTLDLDHGAVIVKAAHRTSGHLYVKTDDCSVAVTGTVFSVNSGIKGSRVAVAQGAVDVAHAGMHATVNAGDEFTTTQNLAPEPVSEQFSWSANRDQYIELLAQLSTLQHRIEQIPIPQRYGSDLLDRMPGDTQLYVSIPNLGDFVSQAKTIFEDQLRQSPVLQQWWSSGKQDKTAELDELVNKLHDMSQYLGDEMVIVALKQQKGNGFAVVADVQRSGLSDLLKQQFVSASHGALTVIDESALQNSSSGKPENGAYALVREKEVVFSNSIDTLKTIDAQLNAGSSGFAGSDFGQRIKSAYSRGAGVILAANLQEMLAGATNHGNKKGDAFLQQSGIAGVRYLIAEHRESNGTPQNHLNLQFSGTRQRVASWLGSPAPVGSLDFVSPNAALAVAGVSKDPTAIVDDMIAMMSTDKNGADEFNKAQSELGIDIRNDLAGNLGGEYLFALDGPVLPTPSWKAVIEVRDSGRFETTLERLAQAVNGHLQGKDAHGITIDASQAGGQTFHTVHNASTGVVLAEYTYSNGYMIIAPTRALVMDALHAHSTGDSLGHSASFKALLPVDQNENYSAVAYQNLGPVITPLLSHMSGESADALKKLASDSHPTAICAWGKDAGIEAASNSNLFGFDFLTLGRLLHSDNKQGAVSAEQM</sequence>